<feature type="binding site" evidence="6">
    <location>
        <position position="43"/>
    </location>
    <ligand>
        <name>Zn(2+)</name>
        <dbReference type="ChEBI" id="CHEBI:29105"/>
        <note>catalytic</note>
    </ligand>
</feature>
<dbReference type="Proteomes" id="UP001620626">
    <property type="component" value="Unassembled WGS sequence"/>
</dbReference>
<name>A0ABD2LHT1_9BILA</name>
<proteinExistence type="predicted"/>
<reference evidence="9 10" key="1">
    <citation type="submission" date="2024-10" db="EMBL/GenBank/DDBJ databases">
        <authorList>
            <person name="Kim D."/>
        </authorList>
    </citation>
    <scope>NUCLEOTIDE SEQUENCE [LARGE SCALE GENOMIC DNA]</scope>
    <source>
        <strain evidence="9">BH-2024</strain>
    </source>
</reference>
<dbReference type="PROSITE" id="PS00022">
    <property type="entry name" value="EGF_1"/>
    <property type="match status" value="1"/>
</dbReference>
<protein>
    <recommendedName>
        <fullName evidence="7">Metalloendopeptidase</fullName>
        <ecNumber evidence="7">3.4.24.-</ecNumber>
    </recommendedName>
</protein>
<comment type="caution">
    <text evidence="9">The sequence shown here is derived from an EMBL/GenBank/DDBJ whole genome shotgun (WGS) entry which is preliminary data.</text>
</comment>
<evidence type="ECO:0000256" key="7">
    <source>
        <dbReference type="RuleBase" id="RU361183"/>
    </source>
</evidence>
<gene>
    <name evidence="9" type="ORF">niasHT_014565</name>
</gene>
<evidence type="ECO:0000256" key="4">
    <source>
        <dbReference type="ARBA" id="ARBA00022833"/>
    </source>
</evidence>
<keyword evidence="2 6" id="KW-0479">Metal-binding</keyword>
<dbReference type="InterPro" id="IPR024079">
    <property type="entry name" value="MetalloPept_cat_dom_sf"/>
</dbReference>
<evidence type="ECO:0000313" key="9">
    <source>
        <dbReference type="EMBL" id="KAL3114751.1"/>
    </source>
</evidence>
<keyword evidence="10" id="KW-1185">Reference proteome</keyword>
<dbReference type="GO" id="GO:0004222">
    <property type="term" value="F:metalloendopeptidase activity"/>
    <property type="evidence" value="ECO:0007669"/>
    <property type="project" value="UniProtKB-UniRule"/>
</dbReference>
<evidence type="ECO:0000256" key="6">
    <source>
        <dbReference type="PROSITE-ProRule" id="PRU01211"/>
    </source>
</evidence>
<dbReference type="GO" id="GO:0006508">
    <property type="term" value="P:proteolysis"/>
    <property type="evidence" value="ECO:0007669"/>
    <property type="project" value="UniProtKB-KW"/>
</dbReference>
<dbReference type="SUPFAM" id="SSF55486">
    <property type="entry name" value="Metalloproteases ('zincins'), catalytic domain"/>
    <property type="match status" value="1"/>
</dbReference>
<evidence type="ECO:0000256" key="5">
    <source>
        <dbReference type="ARBA" id="ARBA00023049"/>
    </source>
</evidence>
<evidence type="ECO:0000256" key="1">
    <source>
        <dbReference type="ARBA" id="ARBA00022670"/>
    </source>
</evidence>
<dbReference type="EC" id="3.4.24.-" evidence="7"/>
<dbReference type="Pfam" id="PF01400">
    <property type="entry name" value="Astacin"/>
    <property type="match status" value="1"/>
</dbReference>
<dbReference type="PROSITE" id="PS51864">
    <property type="entry name" value="ASTACIN"/>
    <property type="match status" value="1"/>
</dbReference>
<comment type="cofactor">
    <cofactor evidence="6 7">
        <name>Zn(2+)</name>
        <dbReference type="ChEBI" id="CHEBI:29105"/>
    </cofactor>
    <text evidence="6 7">Binds 1 zinc ion per subunit.</text>
</comment>
<evidence type="ECO:0000256" key="2">
    <source>
        <dbReference type="ARBA" id="ARBA00022723"/>
    </source>
</evidence>
<dbReference type="PROSITE" id="PS01186">
    <property type="entry name" value="EGF_2"/>
    <property type="match status" value="1"/>
</dbReference>
<evidence type="ECO:0000313" key="10">
    <source>
        <dbReference type="Proteomes" id="UP001620626"/>
    </source>
</evidence>
<dbReference type="PANTHER" id="PTHR10127">
    <property type="entry name" value="DISCOIDIN, CUB, EGF, LAMININ , AND ZINC METALLOPROTEASE DOMAIN CONTAINING"/>
    <property type="match status" value="1"/>
</dbReference>
<feature type="active site" evidence="6">
    <location>
        <position position="34"/>
    </location>
</feature>
<feature type="domain" description="Peptidase M12A" evidence="8">
    <location>
        <begin position="1"/>
        <end position="133"/>
    </location>
</feature>
<feature type="binding site" evidence="6">
    <location>
        <position position="37"/>
    </location>
    <ligand>
        <name>Zn(2+)</name>
        <dbReference type="ChEBI" id="CHEBI:29105"/>
        <note>catalytic</note>
    </ligand>
</feature>
<dbReference type="EMBL" id="JBICBT010000407">
    <property type="protein sequence ID" value="KAL3114751.1"/>
    <property type="molecule type" value="Genomic_DNA"/>
</dbReference>
<evidence type="ECO:0000259" key="8">
    <source>
        <dbReference type="PROSITE" id="PS51864"/>
    </source>
</evidence>
<dbReference type="AlphaFoldDB" id="A0ABD2LHT1"/>
<keyword evidence="4 6" id="KW-0862">Zinc</keyword>
<dbReference type="InterPro" id="IPR001506">
    <property type="entry name" value="Peptidase_M12A"/>
</dbReference>
<sequence>MEVGPKLAEMTPRNGKNFRLAGTVFVAKGTAGHELLHALALAHEMNRDDAFYFIKLNPSNRDKDWIENYEPLNKTDNFGFPYDFGSLMHYWASVGAFGYYDLITMGRFYQRTIGQRERLSFRDSAIINHIYCGDNCKGKKNECQNGGYLNPKQCDECLCPEGYGGAHCDQLEQNQNCVDLSGTPNNLEADWQIRKLKLRVRCLGAGMCSCHWRIKPKKGEKLIIKLNKPEDFKDVSDCPGICGPTHVEIKYRKDKRAQGALICCANDILRQNIARNWIEAEEKDVDIIISGRHATTDEVGFELTYETDGAKLLPSCACTDPHLLFDPKRSAGYFCVDPCDYSTCNMKIGGCSKGFLVFNDKVVQNESGALPISCHKREGSAESFWYFWEQKNIEPMRIEEVHCVKCDTEKDKGCIKSGTSARPAGTALDPLPLRPPAHLSVPFRFRHSVRPLICPCHSVFATLSARSFVRAIPFSPLCPPAHLSVPFRFRHSVRPLICPCHSVFATLSARSFVRAIPFSPLCPPAHLSVPFRFCHSIRPLICQCRSVFTALSAAF</sequence>
<dbReference type="Gene3D" id="3.40.390.10">
    <property type="entry name" value="Collagenase (Catalytic Domain)"/>
    <property type="match status" value="1"/>
</dbReference>
<dbReference type="GO" id="GO:0008270">
    <property type="term" value="F:zinc ion binding"/>
    <property type="evidence" value="ECO:0007669"/>
    <property type="project" value="UniProtKB-UniRule"/>
</dbReference>
<dbReference type="PANTHER" id="PTHR10127:SF780">
    <property type="entry name" value="METALLOENDOPEPTIDASE"/>
    <property type="match status" value="1"/>
</dbReference>
<evidence type="ECO:0000256" key="3">
    <source>
        <dbReference type="ARBA" id="ARBA00022801"/>
    </source>
</evidence>
<dbReference type="InterPro" id="IPR000742">
    <property type="entry name" value="EGF"/>
</dbReference>
<keyword evidence="1 6" id="KW-0645">Protease</keyword>
<keyword evidence="5 6" id="KW-0482">Metalloprotease</keyword>
<comment type="caution">
    <text evidence="6">Lacks conserved residue(s) required for the propagation of feature annotation.</text>
</comment>
<feature type="binding site" evidence="6">
    <location>
        <position position="33"/>
    </location>
    <ligand>
        <name>Zn(2+)</name>
        <dbReference type="ChEBI" id="CHEBI:29105"/>
        <note>catalytic</note>
    </ligand>
</feature>
<keyword evidence="3 6" id="KW-0378">Hydrolase</keyword>
<organism evidence="9 10">
    <name type="scientific">Heterodera trifolii</name>
    <dbReference type="NCBI Taxonomy" id="157864"/>
    <lineage>
        <taxon>Eukaryota</taxon>
        <taxon>Metazoa</taxon>
        <taxon>Ecdysozoa</taxon>
        <taxon>Nematoda</taxon>
        <taxon>Chromadorea</taxon>
        <taxon>Rhabditida</taxon>
        <taxon>Tylenchina</taxon>
        <taxon>Tylenchomorpha</taxon>
        <taxon>Tylenchoidea</taxon>
        <taxon>Heteroderidae</taxon>
        <taxon>Heteroderinae</taxon>
        <taxon>Heterodera</taxon>
    </lineage>
</organism>
<accession>A0ABD2LHT1</accession>
<dbReference type="PRINTS" id="PR00480">
    <property type="entry name" value="ASTACIN"/>
</dbReference>